<gene>
    <name evidence="1" type="ORF">A2112_00085</name>
</gene>
<proteinExistence type="predicted"/>
<dbReference type="Proteomes" id="UP000177091">
    <property type="component" value="Unassembled WGS sequence"/>
</dbReference>
<accession>A0A1F7WN50</accession>
<evidence type="ECO:0000313" key="1">
    <source>
        <dbReference type="EMBL" id="OGM04260.1"/>
    </source>
</evidence>
<name>A0A1F7WN50_9BACT</name>
<dbReference type="EMBL" id="MGFK01000016">
    <property type="protein sequence ID" value="OGM04260.1"/>
    <property type="molecule type" value="Genomic_DNA"/>
</dbReference>
<protein>
    <submittedName>
        <fullName evidence="1">Uncharacterized protein</fullName>
    </submittedName>
</protein>
<evidence type="ECO:0000313" key="2">
    <source>
        <dbReference type="Proteomes" id="UP000177091"/>
    </source>
</evidence>
<reference evidence="1 2" key="1">
    <citation type="journal article" date="2016" name="Nat. Commun.">
        <title>Thousands of microbial genomes shed light on interconnected biogeochemical processes in an aquifer system.</title>
        <authorList>
            <person name="Anantharaman K."/>
            <person name="Brown C.T."/>
            <person name="Hug L.A."/>
            <person name="Sharon I."/>
            <person name="Castelle C.J."/>
            <person name="Probst A.J."/>
            <person name="Thomas B.C."/>
            <person name="Singh A."/>
            <person name="Wilkins M.J."/>
            <person name="Karaoz U."/>
            <person name="Brodie E.L."/>
            <person name="Williams K.H."/>
            <person name="Hubbard S.S."/>
            <person name="Banfield J.F."/>
        </authorList>
    </citation>
    <scope>NUCLEOTIDE SEQUENCE [LARGE SCALE GENOMIC DNA]</scope>
</reference>
<organism evidence="1 2">
    <name type="scientific">Candidatus Woesebacteria bacterium GWA1_42_12</name>
    <dbReference type="NCBI Taxonomy" id="1802472"/>
    <lineage>
        <taxon>Bacteria</taxon>
        <taxon>Candidatus Woeseibacteriota</taxon>
    </lineage>
</organism>
<sequence length="95" mass="10917">MPPEARAGYPCLVDLRRNCDYHCKLMPIARKILKQAAGDKHWSQKKYLASLRSDDPEIIDAANMNWVSKLAKVDQLNSCRLVENGELQPQIPRRK</sequence>
<dbReference type="AlphaFoldDB" id="A0A1F7WN50"/>
<comment type="caution">
    <text evidence="1">The sequence shown here is derived from an EMBL/GenBank/DDBJ whole genome shotgun (WGS) entry which is preliminary data.</text>
</comment>